<feature type="region of interest" description="Disordered" evidence="1">
    <location>
        <begin position="118"/>
        <end position="147"/>
    </location>
</feature>
<comment type="caution">
    <text evidence="3">The sequence shown here is derived from an EMBL/GenBank/DDBJ whole genome shotgun (WGS) entry which is preliminary data.</text>
</comment>
<dbReference type="InterPro" id="IPR031827">
    <property type="entry name" value="DUF4746"/>
</dbReference>
<keyword evidence="4" id="KW-1185">Reference proteome</keyword>
<gene>
    <name evidence="3" type="ORF">TPAB3V08_LOCUS14536</name>
</gene>
<evidence type="ECO:0000259" key="2">
    <source>
        <dbReference type="Pfam" id="PF15928"/>
    </source>
</evidence>
<dbReference type="EMBL" id="CAJPIN010071686">
    <property type="protein sequence ID" value="CAG2067593.1"/>
    <property type="molecule type" value="Genomic_DNA"/>
</dbReference>
<feature type="domain" description="DUF4746" evidence="2">
    <location>
        <begin position="75"/>
        <end position="123"/>
    </location>
</feature>
<feature type="compositionally biased region" description="Polar residues" evidence="1">
    <location>
        <begin position="136"/>
        <end position="147"/>
    </location>
</feature>
<reference evidence="3" key="1">
    <citation type="submission" date="2021-03" db="EMBL/GenBank/DDBJ databases">
        <authorList>
            <person name="Tran Van P."/>
        </authorList>
    </citation>
    <scope>NUCLEOTIDE SEQUENCE</scope>
</reference>
<dbReference type="Pfam" id="PF15928">
    <property type="entry name" value="DUF4746"/>
    <property type="match status" value="1"/>
</dbReference>
<name>A0ABN7PKH6_TIMPD</name>
<feature type="non-terminal residue" evidence="3">
    <location>
        <position position="147"/>
    </location>
</feature>
<proteinExistence type="predicted"/>
<protein>
    <recommendedName>
        <fullName evidence="2">DUF4746 domain-containing protein</fullName>
    </recommendedName>
</protein>
<evidence type="ECO:0000313" key="3">
    <source>
        <dbReference type="EMBL" id="CAG2067593.1"/>
    </source>
</evidence>
<evidence type="ECO:0000313" key="4">
    <source>
        <dbReference type="Proteomes" id="UP001153148"/>
    </source>
</evidence>
<evidence type="ECO:0000256" key="1">
    <source>
        <dbReference type="SAM" id="MobiDB-lite"/>
    </source>
</evidence>
<sequence>MDRLSRLIAKGNFIVAQMSHLMAQYSSNVLQRISRQVLMNQFICSRPKETKVNLVQVDSSHHTENKEDQYNLLLGEALVMVISKTRNEPLLSLSQFAPIYISPNIEDGDRMRRLFFPTHEEDEDDSTGKDGGINESDASSNGVKQNQ</sequence>
<dbReference type="Proteomes" id="UP001153148">
    <property type="component" value="Unassembled WGS sequence"/>
</dbReference>
<accession>A0ABN7PKH6</accession>
<organism evidence="3 4">
    <name type="scientific">Timema podura</name>
    <name type="common">Walking stick</name>
    <dbReference type="NCBI Taxonomy" id="61482"/>
    <lineage>
        <taxon>Eukaryota</taxon>
        <taxon>Metazoa</taxon>
        <taxon>Ecdysozoa</taxon>
        <taxon>Arthropoda</taxon>
        <taxon>Hexapoda</taxon>
        <taxon>Insecta</taxon>
        <taxon>Pterygota</taxon>
        <taxon>Neoptera</taxon>
        <taxon>Polyneoptera</taxon>
        <taxon>Phasmatodea</taxon>
        <taxon>Timematodea</taxon>
        <taxon>Timematoidea</taxon>
        <taxon>Timematidae</taxon>
        <taxon>Timema</taxon>
    </lineage>
</organism>